<evidence type="ECO:0000256" key="1">
    <source>
        <dbReference type="SAM" id="MobiDB-lite"/>
    </source>
</evidence>
<name>A0A4Y2DBI6_ARAVE</name>
<feature type="compositionally biased region" description="Polar residues" evidence="1">
    <location>
        <begin position="222"/>
        <end position="233"/>
    </location>
</feature>
<dbReference type="EMBL" id="BGPR01088977">
    <property type="protein sequence ID" value="GBM13477.1"/>
    <property type="molecule type" value="Genomic_DNA"/>
</dbReference>
<organism evidence="2 3">
    <name type="scientific">Araneus ventricosus</name>
    <name type="common">Orbweaver spider</name>
    <name type="synonym">Epeira ventricosa</name>
    <dbReference type="NCBI Taxonomy" id="182803"/>
    <lineage>
        <taxon>Eukaryota</taxon>
        <taxon>Metazoa</taxon>
        <taxon>Ecdysozoa</taxon>
        <taxon>Arthropoda</taxon>
        <taxon>Chelicerata</taxon>
        <taxon>Arachnida</taxon>
        <taxon>Araneae</taxon>
        <taxon>Araneomorphae</taxon>
        <taxon>Entelegynae</taxon>
        <taxon>Araneoidea</taxon>
        <taxon>Araneidae</taxon>
        <taxon>Araneus</taxon>
    </lineage>
</organism>
<feature type="region of interest" description="Disordered" evidence="1">
    <location>
        <begin position="39"/>
        <end position="84"/>
    </location>
</feature>
<dbReference type="AlphaFoldDB" id="A0A4Y2DBI6"/>
<keyword evidence="3" id="KW-1185">Reference proteome</keyword>
<feature type="region of interest" description="Disordered" evidence="1">
    <location>
        <begin position="221"/>
        <end position="244"/>
    </location>
</feature>
<proteinExistence type="predicted"/>
<evidence type="ECO:0000313" key="3">
    <source>
        <dbReference type="Proteomes" id="UP000499080"/>
    </source>
</evidence>
<gene>
    <name evidence="2" type="ORF">AVEN_54944_1</name>
</gene>
<protein>
    <submittedName>
        <fullName evidence="2">Uncharacterized protein</fullName>
    </submittedName>
</protein>
<feature type="region of interest" description="Disordered" evidence="1">
    <location>
        <begin position="1"/>
        <end position="25"/>
    </location>
</feature>
<comment type="caution">
    <text evidence="2">The sequence shown here is derived from an EMBL/GenBank/DDBJ whole genome shotgun (WGS) entry which is preliminary data.</text>
</comment>
<sequence>MATAVMGGDGYGRFRSQYSRKPHKDATLKVGRVNSNKRYLASASPSDSAVAMEDEEEAAKRARLSADNDSAMGDLDPRTRPAVPGSSCEYCIEKVRLESEMVKSRVKLEGLLKLIKTMEQDYYHPVDDSEEYKTYCAEYKAIETEQEKLRGKRNLIPICVELNCEIRKIESDVEDKMHDIEYNSPNRRKIAKARNLFNSPAKLIEISNKYEVLNYEEINETIEVNDNPDNSKQAAEEPGKVAKK</sequence>
<accession>A0A4Y2DBI6</accession>
<dbReference type="Proteomes" id="UP000499080">
    <property type="component" value="Unassembled WGS sequence"/>
</dbReference>
<evidence type="ECO:0000313" key="2">
    <source>
        <dbReference type="EMBL" id="GBM13477.1"/>
    </source>
</evidence>
<reference evidence="2 3" key="1">
    <citation type="journal article" date="2019" name="Sci. Rep.">
        <title>Orb-weaving spider Araneus ventricosus genome elucidates the spidroin gene catalogue.</title>
        <authorList>
            <person name="Kono N."/>
            <person name="Nakamura H."/>
            <person name="Ohtoshi R."/>
            <person name="Moran D.A.P."/>
            <person name="Shinohara A."/>
            <person name="Yoshida Y."/>
            <person name="Fujiwara M."/>
            <person name="Mori M."/>
            <person name="Tomita M."/>
            <person name="Arakawa K."/>
        </authorList>
    </citation>
    <scope>NUCLEOTIDE SEQUENCE [LARGE SCALE GENOMIC DNA]</scope>
</reference>
<feature type="compositionally biased region" description="Basic and acidic residues" evidence="1">
    <location>
        <begin position="234"/>
        <end position="244"/>
    </location>
</feature>